<gene>
    <name evidence="3" type="ORF">UY92_C0003G0003</name>
</gene>
<accession>A0A0G2AN73</accession>
<dbReference type="InterPro" id="IPR013216">
    <property type="entry name" value="Methyltransf_11"/>
</dbReference>
<dbReference type="PANTHER" id="PTHR44068:SF11">
    <property type="entry name" value="GERANYL DIPHOSPHATE 2-C-METHYLTRANSFERASE"/>
    <property type="match status" value="1"/>
</dbReference>
<dbReference type="Gene3D" id="3.40.50.150">
    <property type="entry name" value="Vaccinia Virus protein VP39"/>
    <property type="match status" value="1"/>
</dbReference>
<dbReference type="GO" id="GO:0008757">
    <property type="term" value="F:S-adenosylmethionine-dependent methyltransferase activity"/>
    <property type="evidence" value="ECO:0007669"/>
    <property type="project" value="InterPro"/>
</dbReference>
<feature type="domain" description="Methyltransferase type 11" evidence="2">
    <location>
        <begin position="63"/>
        <end position="161"/>
    </location>
</feature>
<evidence type="ECO:0000256" key="1">
    <source>
        <dbReference type="ARBA" id="ARBA00022679"/>
    </source>
</evidence>
<evidence type="ECO:0000259" key="2">
    <source>
        <dbReference type="Pfam" id="PF08241"/>
    </source>
</evidence>
<dbReference type="CDD" id="cd02440">
    <property type="entry name" value="AdoMet_MTases"/>
    <property type="match status" value="1"/>
</dbReference>
<dbReference type="AlphaFoldDB" id="A0A0G2AN73"/>
<dbReference type="InterPro" id="IPR029063">
    <property type="entry name" value="SAM-dependent_MTases_sf"/>
</dbReference>
<proteinExistence type="predicted"/>
<keyword evidence="3" id="KW-0489">Methyltransferase</keyword>
<organism evidence="3 4">
    <name type="scientific">Candidatus Magasanikbacteria bacterium GW2011_GWA2_56_11</name>
    <dbReference type="NCBI Taxonomy" id="1619044"/>
    <lineage>
        <taxon>Bacteria</taxon>
        <taxon>Candidatus Magasanikiibacteriota</taxon>
    </lineage>
</organism>
<name>A0A0G2AN73_9BACT</name>
<dbReference type="PANTHER" id="PTHR44068">
    <property type="entry name" value="ZGC:194242"/>
    <property type="match status" value="1"/>
</dbReference>
<sequence length="273" mass="30549">MSAFTDAQTRDYYESYSDVYALIWSQQMHTGYFDRPKNLETACADMNHYLAAVAEITAGSSVLNVGCGRGGTDRFLARQFDASVTGIDISQRQLEEASREAKQAGLDKAIRYEYGLMTALPAADASFDYVWVQEALFHCHDKNQAVREFHRVLKPGGRAIIEDTVLLHPAAKAEVMAAFGERVFINSLSTSAEYEEAFLAAGFRLVTKNDLTDHLASTYRAIADYIAANIQELKQKIDQKYWPTLENDGGRERTLKLVEEDKLGCVCLVFEKS</sequence>
<dbReference type="STRING" id="1619044.UY92_C0003G0003"/>
<comment type="caution">
    <text evidence="3">The sequence shown here is derived from an EMBL/GenBank/DDBJ whole genome shotgun (WGS) entry which is preliminary data.</text>
</comment>
<dbReference type="Proteomes" id="UP000033870">
    <property type="component" value="Unassembled WGS sequence"/>
</dbReference>
<evidence type="ECO:0000313" key="4">
    <source>
        <dbReference type="Proteomes" id="UP000033870"/>
    </source>
</evidence>
<dbReference type="EMBL" id="LCRX01000003">
    <property type="protein sequence ID" value="KKW42797.1"/>
    <property type="molecule type" value="Genomic_DNA"/>
</dbReference>
<dbReference type="GO" id="GO:0032259">
    <property type="term" value="P:methylation"/>
    <property type="evidence" value="ECO:0007669"/>
    <property type="project" value="UniProtKB-KW"/>
</dbReference>
<evidence type="ECO:0000313" key="3">
    <source>
        <dbReference type="EMBL" id="KKW42797.1"/>
    </source>
</evidence>
<keyword evidence="1 3" id="KW-0808">Transferase</keyword>
<dbReference type="Pfam" id="PF08241">
    <property type="entry name" value="Methyltransf_11"/>
    <property type="match status" value="1"/>
</dbReference>
<protein>
    <submittedName>
        <fullName evidence="3">Demethylrebeccamycin-D-glucose O-methyltransferase</fullName>
    </submittedName>
</protein>
<dbReference type="InterPro" id="IPR050447">
    <property type="entry name" value="Erg6_SMT_methyltransf"/>
</dbReference>
<dbReference type="SUPFAM" id="SSF53335">
    <property type="entry name" value="S-adenosyl-L-methionine-dependent methyltransferases"/>
    <property type="match status" value="1"/>
</dbReference>
<reference evidence="3 4" key="1">
    <citation type="journal article" date="2015" name="Nature">
        <title>rRNA introns, odd ribosomes, and small enigmatic genomes across a large radiation of phyla.</title>
        <authorList>
            <person name="Brown C.T."/>
            <person name="Hug L.A."/>
            <person name="Thomas B.C."/>
            <person name="Sharon I."/>
            <person name="Castelle C.J."/>
            <person name="Singh A."/>
            <person name="Wilkins M.J."/>
            <person name="Williams K.H."/>
            <person name="Banfield J.F."/>
        </authorList>
    </citation>
    <scope>NUCLEOTIDE SEQUENCE [LARGE SCALE GENOMIC DNA]</scope>
</reference>